<organism evidence="9 10">
    <name type="scientific">Penicillium nalgiovense</name>
    <dbReference type="NCBI Taxonomy" id="60175"/>
    <lineage>
        <taxon>Eukaryota</taxon>
        <taxon>Fungi</taxon>
        <taxon>Dikarya</taxon>
        <taxon>Ascomycota</taxon>
        <taxon>Pezizomycotina</taxon>
        <taxon>Eurotiomycetes</taxon>
        <taxon>Eurotiomycetidae</taxon>
        <taxon>Eurotiales</taxon>
        <taxon>Aspergillaceae</taxon>
        <taxon>Penicillium</taxon>
    </lineage>
</organism>
<dbReference type="InterPro" id="IPR036509">
    <property type="entry name" value="Met_Sox_Rdtase_MsrA_sf"/>
</dbReference>
<evidence type="ECO:0000256" key="6">
    <source>
        <dbReference type="ARBA" id="ARBA00048782"/>
    </source>
</evidence>
<evidence type="ECO:0000256" key="2">
    <source>
        <dbReference type="ARBA" id="ARBA00012502"/>
    </source>
</evidence>
<keyword evidence="7" id="KW-0472">Membrane</keyword>
<dbReference type="OMA" id="HSRACIS"/>
<evidence type="ECO:0000256" key="1">
    <source>
        <dbReference type="ARBA" id="ARBA00005591"/>
    </source>
</evidence>
<dbReference type="PANTHER" id="PTHR43774">
    <property type="entry name" value="PEPTIDE METHIONINE SULFOXIDE REDUCTASE"/>
    <property type="match status" value="1"/>
</dbReference>
<dbReference type="InterPro" id="IPR002569">
    <property type="entry name" value="Met_Sox_Rdtase_MsrA_dom"/>
</dbReference>
<comment type="caution">
    <text evidence="9">The sequence shown here is derived from an EMBL/GenBank/DDBJ whole genome shotgun (WGS) entry which is preliminary data.</text>
</comment>
<dbReference type="Proteomes" id="UP000191691">
    <property type="component" value="Unassembled WGS sequence"/>
</dbReference>
<comment type="catalytic activity">
    <reaction evidence="5">
        <text>L-methionyl-[protein] + [thioredoxin]-disulfide + H2O = L-methionyl-(S)-S-oxide-[protein] + [thioredoxin]-dithiol</text>
        <dbReference type="Rhea" id="RHEA:14217"/>
        <dbReference type="Rhea" id="RHEA-COMP:10698"/>
        <dbReference type="Rhea" id="RHEA-COMP:10700"/>
        <dbReference type="Rhea" id="RHEA-COMP:12313"/>
        <dbReference type="Rhea" id="RHEA-COMP:12315"/>
        <dbReference type="ChEBI" id="CHEBI:15377"/>
        <dbReference type="ChEBI" id="CHEBI:16044"/>
        <dbReference type="ChEBI" id="CHEBI:29950"/>
        <dbReference type="ChEBI" id="CHEBI:44120"/>
        <dbReference type="ChEBI" id="CHEBI:50058"/>
        <dbReference type="EC" id="1.8.4.11"/>
    </reaction>
</comment>
<dbReference type="GO" id="GO:0034599">
    <property type="term" value="P:cellular response to oxidative stress"/>
    <property type="evidence" value="ECO:0007669"/>
    <property type="project" value="UniProtKB-ARBA"/>
</dbReference>
<feature type="transmembrane region" description="Helical" evidence="7">
    <location>
        <begin position="21"/>
        <end position="43"/>
    </location>
</feature>
<dbReference type="AlphaFoldDB" id="A0A1V6YSP7"/>
<keyword evidence="3" id="KW-0560">Oxidoreductase</keyword>
<keyword evidence="10" id="KW-1185">Reference proteome</keyword>
<dbReference type="Pfam" id="PF01625">
    <property type="entry name" value="PMSR"/>
    <property type="match status" value="1"/>
</dbReference>
<dbReference type="GO" id="GO:0008113">
    <property type="term" value="F:peptide-methionine (S)-S-oxide reductase activity"/>
    <property type="evidence" value="ECO:0007669"/>
    <property type="project" value="UniProtKB-EC"/>
</dbReference>
<keyword evidence="7" id="KW-1133">Transmembrane helix</keyword>
<dbReference type="NCBIfam" id="TIGR00401">
    <property type="entry name" value="msrA"/>
    <property type="match status" value="1"/>
</dbReference>
<evidence type="ECO:0000256" key="7">
    <source>
        <dbReference type="SAM" id="Phobius"/>
    </source>
</evidence>
<dbReference type="Gene3D" id="3.30.1060.10">
    <property type="entry name" value="Peptide methionine sulphoxide reductase MsrA"/>
    <property type="match status" value="1"/>
</dbReference>
<protein>
    <recommendedName>
        <fullName evidence="2">peptide-methionine (S)-S-oxide reductase</fullName>
        <ecNumber evidence="2">1.8.4.11</ecNumber>
    </recommendedName>
    <alternativeName>
        <fullName evidence="4">Peptide-methionine (S)-S-oxide reductase</fullName>
    </alternativeName>
</protein>
<dbReference type="HAMAP" id="MF_01401">
    <property type="entry name" value="MsrA"/>
    <property type="match status" value="1"/>
</dbReference>
<evidence type="ECO:0000313" key="10">
    <source>
        <dbReference type="Proteomes" id="UP000191691"/>
    </source>
</evidence>
<reference evidence="10" key="1">
    <citation type="journal article" date="2017" name="Nat. Microbiol.">
        <title>Global analysis of biosynthetic gene clusters reveals vast potential of secondary metabolite production in Penicillium species.</title>
        <authorList>
            <person name="Nielsen J.C."/>
            <person name="Grijseels S."/>
            <person name="Prigent S."/>
            <person name="Ji B."/>
            <person name="Dainat J."/>
            <person name="Nielsen K.F."/>
            <person name="Frisvad J.C."/>
            <person name="Workman M."/>
            <person name="Nielsen J."/>
        </authorList>
    </citation>
    <scope>NUCLEOTIDE SEQUENCE [LARGE SCALE GENOMIC DNA]</scope>
    <source>
        <strain evidence="10">IBT 13039</strain>
    </source>
</reference>
<keyword evidence="7" id="KW-0812">Transmembrane</keyword>
<evidence type="ECO:0000256" key="4">
    <source>
        <dbReference type="ARBA" id="ARBA00030643"/>
    </source>
</evidence>
<feature type="domain" description="Peptide methionine sulphoxide reductase MsrA" evidence="8">
    <location>
        <begin position="117"/>
        <end position="272"/>
    </location>
</feature>
<evidence type="ECO:0000313" key="9">
    <source>
        <dbReference type="EMBL" id="OQE90441.1"/>
    </source>
</evidence>
<evidence type="ECO:0000256" key="5">
    <source>
        <dbReference type="ARBA" id="ARBA00047806"/>
    </source>
</evidence>
<dbReference type="PANTHER" id="PTHR43774:SF1">
    <property type="entry name" value="PEPTIDE METHIONINE SULFOXIDE REDUCTASE MSRA 2"/>
    <property type="match status" value="1"/>
</dbReference>
<dbReference type="EC" id="1.8.4.11" evidence="2"/>
<dbReference type="SUPFAM" id="SSF55068">
    <property type="entry name" value="Peptide methionine sulfoxide reductase"/>
    <property type="match status" value="1"/>
</dbReference>
<evidence type="ECO:0000256" key="3">
    <source>
        <dbReference type="ARBA" id="ARBA00023002"/>
    </source>
</evidence>
<evidence type="ECO:0000259" key="8">
    <source>
        <dbReference type="Pfam" id="PF01625"/>
    </source>
</evidence>
<comment type="similarity">
    <text evidence="1">Belongs to the MsrA Met sulfoxide reductase family.</text>
</comment>
<name>A0A1V6YSP7_PENNA</name>
<accession>A0A1V6YSP7</accession>
<dbReference type="FunFam" id="3.30.1060.10:FF:000006">
    <property type="entry name" value="Peptide methionine sulfoxide reductase"/>
    <property type="match status" value="1"/>
</dbReference>
<dbReference type="EMBL" id="MOOB01000012">
    <property type="protein sequence ID" value="OQE90441.1"/>
    <property type="molecule type" value="Genomic_DNA"/>
</dbReference>
<sequence length="307" mass="34315">MTPSRSSHSRACISCSSSISSLSPFSAFVFIPFILTSILLRLLPFHYCHTLYGPFHCRTPGHPHLSSTSPPSPEFQMTFAAPVASTLFSRFFRSFSTSSACSLTPETQSRKMSGTETATVAAGCFWGVEHLYRKNFGNGKGLLDAKVGYCGGAVSSPSYQAVCSGTTGHAEALRIIFDPSIVTYRQLLEFFYRMHDPTTENRQGPDVGTQYRSAIFTHGDEQHKIAEEITDKVSKQWYKTSLSTKVLPAGQWWDAEEYHQLYLQNNPAGYECPAQYVSLSFEIRDPFDQVADFLRFSFIRPFPPLSD</sequence>
<comment type="catalytic activity">
    <reaction evidence="6">
        <text>[thioredoxin]-disulfide + L-methionine + H2O = L-methionine (S)-S-oxide + [thioredoxin]-dithiol</text>
        <dbReference type="Rhea" id="RHEA:19993"/>
        <dbReference type="Rhea" id="RHEA-COMP:10698"/>
        <dbReference type="Rhea" id="RHEA-COMP:10700"/>
        <dbReference type="ChEBI" id="CHEBI:15377"/>
        <dbReference type="ChEBI" id="CHEBI:29950"/>
        <dbReference type="ChEBI" id="CHEBI:50058"/>
        <dbReference type="ChEBI" id="CHEBI:57844"/>
        <dbReference type="ChEBI" id="CHEBI:58772"/>
        <dbReference type="EC" id="1.8.4.11"/>
    </reaction>
</comment>
<proteinExistence type="inferred from homology"/>
<gene>
    <name evidence="9" type="ORF">PENNAL_c0012G08210</name>
</gene>
<dbReference type="STRING" id="60175.A0A1V6YSP7"/>